<evidence type="ECO:0000259" key="6">
    <source>
        <dbReference type="Pfam" id="PF13442"/>
    </source>
</evidence>
<dbReference type="Proteomes" id="UP000004263">
    <property type="component" value="Unassembled WGS sequence"/>
</dbReference>
<proteinExistence type="predicted"/>
<dbReference type="HOGENOM" id="CLU_082349_3_1_6"/>
<dbReference type="InterPro" id="IPR009056">
    <property type="entry name" value="Cyt_c-like_dom"/>
</dbReference>
<dbReference type="GO" id="GO:0009055">
    <property type="term" value="F:electron transfer activity"/>
    <property type="evidence" value="ECO:0007669"/>
    <property type="project" value="InterPro"/>
</dbReference>
<gene>
    <name evidence="7" type="ORF">RED65_04170</name>
</gene>
<dbReference type="InterPro" id="IPR002323">
    <property type="entry name" value="Cyt_CIE"/>
</dbReference>
<keyword evidence="3" id="KW-0479">Metal-binding</keyword>
<keyword evidence="4" id="KW-0249">Electron transport</keyword>
<dbReference type="Pfam" id="PF13442">
    <property type="entry name" value="Cytochrome_CBB3"/>
    <property type="match status" value="1"/>
</dbReference>
<dbReference type="STRING" id="207949.RED65_04170"/>
<name>Q1N1U1_9GAMM</name>
<evidence type="ECO:0000313" key="8">
    <source>
        <dbReference type="Proteomes" id="UP000004263"/>
    </source>
</evidence>
<keyword evidence="2" id="KW-0349">Heme</keyword>
<dbReference type="SUPFAM" id="SSF46626">
    <property type="entry name" value="Cytochrome c"/>
    <property type="match status" value="1"/>
</dbReference>
<comment type="caution">
    <text evidence="7">The sequence shown here is derived from an EMBL/GenBank/DDBJ whole genome shotgun (WGS) entry which is preliminary data.</text>
</comment>
<dbReference type="Gene3D" id="1.10.760.10">
    <property type="entry name" value="Cytochrome c-like domain"/>
    <property type="match status" value="1"/>
</dbReference>
<protein>
    <submittedName>
        <fullName evidence="7">Cytochrome c family protein</fullName>
    </submittedName>
</protein>
<evidence type="ECO:0000256" key="1">
    <source>
        <dbReference type="ARBA" id="ARBA00022448"/>
    </source>
</evidence>
<dbReference type="GO" id="GO:0005506">
    <property type="term" value="F:iron ion binding"/>
    <property type="evidence" value="ECO:0007669"/>
    <property type="project" value="InterPro"/>
</dbReference>
<organism evidence="7 8">
    <name type="scientific">Bermanella marisrubri</name>
    <dbReference type="NCBI Taxonomy" id="207949"/>
    <lineage>
        <taxon>Bacteria</taxon>
        <taxon>Pseudomonadati</taxon>
        <taxon>Pseudomonadota</taxon>
        <taxon>Gammaproteobacteria</taxon>
        <taxon>Oceanospirillales</taxon>
        <taxon>Oceanospirillaceae</taxon>
        <taxon>Bermanella</taxon>
    </lineage>
</organism>
<reference evidence="7 8" key="1">
    <citation type="submission" date="2006-03" db="EMBL/GenBank/DDBJ databases">
        <authorList>
            <person name="Pinhassi J."/>
            <person name="Pedros-Alio C."/>
            <person name="Ferriera S."/>
            <person name="Johnson J."/>
            <person name="Kravitz S."/>
            <person name="Halpern A."/>
            <person name="Remington K."/>
            <person name="Beeson K."/>
            <person name="Tran B."/>
            <person name="Rogers Y.-H."/>
            <person name="Friedman R."/>
            <person name="Venter J.C."/>
        </authorList>
    </citation>
    <scope>NUCLEOTIDE SEQUENCE [LARGE SCALE GENOMIC DNA]</scope>
    <source>
        <strain evidence="7 8">RED65</strain>
    </source>
</reference>
<dbReference type="AlphaFoldDB" id="Q1N1U1"/>
<evidence type="ECO:0000256" key="5">
    <source>
        <dbReference type="ARBA" id="ARBA00023004"/>
    </source>
</evidence>
<evidence type="ECO:0000256" key="2">
    <source>
        <dbReference type="ARBA" id="ARBA00022617"/>
    </source>
</evidence>
<dbReference type="InterPro" id="IPR036909">
    <property type="entry name" value="Cyt_c-like_dom_sf"/>
</dbReference>
<feature type="domain" description="Cytochrome c" evidence="6">
    <location>
        <begin position="43"/>
        <end position="115"/>
    </location>
</feature>
<dbReference type="PANTHER" id="PTHR40942">
    <property type="match status" value="1"/>
</dbReference>
<dbReference type="OrthoDB" id="9814708at2"/>
<keyword evidence="1" id="KW-0813">Transport</keyword>
<dbReference type="GO" id="GO:0020037">
    <property type="term" value="F:heme binding"/>
    <property type="evidence" value="ECO:0007669"/>
    <property type="project" value="InterPro"/>
</dbReference>
<evidence type="ECO:0000313" key="7">
    <source>
        <dbReference type="EMBL" id="EAT12190.1"/>
    </source>
</evidence>
<evidence type="ECO:0000256" key="4">
    <source>
        <dbReference type="ARBA" id="ARBA00022982"/>
    </source>
</evidence>
<dbReference type="PANTHER" id="PTHR40942:SF4">
    <property type="entry name" value="CYTOCHROME C5"/>
    <property type="match status" value="1"/>
</dbReference>
<accession>Q1N1U1</accession>
<evidence type="ECO:0000256" key="3">
    <source>
        <dbReference type="ARBA" id="ARBA00022723"/>
    </source>
</evidence>
<keyword evidence="8" id="KW-1185">Reference proteome</keyword>
<keyword evidence="5" id="KW-0408">Iron</keyword>
<sequence length="123" mass="13617">MAMHTNIFTFIAIALFIAACDSHPDRSLLAQQAKQYSPQDPHLKQIYQSSCKNCHTLKDTGAPLTGDTSTWHDLLNQYGKDLLLQNIINGKGGMPPFGLCMECQEQDFVALIDFMAQPMGVAE</sequence>
<dbReference type="EMBL" id="AAQH01000009">
    <property type="protein sequence ID" value="EAT12190.1"/>
    <property type="molecule type" value="Genomic_DNA"/>
</dbReference>
<dbReference type="PRINTS" id="PR00607">
    <property type="entry name" value="CYTCHROMECIE"/>
</dbReference>